<dbReference type="GO" id="GO:0003677">
    <property type="term" value="F:DNA binding"/>
    <property type="evidence" value="ECO:0007669"/>
    <property type="project" value="UniProtKB-UniRule"/>
</dbReference>
<dbReference type="PANTHER" id="PTHR43479">
    <property type="entry name" value="ACREF/ENVCD OPERON REPRESSOR-RELATED"/>
    <property type="match status" value="1"/>
</dbReference>
<evidence type="ECO:0000256" key="1">
    <source>
        <dbReference type="ARBA" id="ARBA00023125"/>
    </source>
</evidence>
<organism evidence="4 5">
    <name type="scientific">Ulvibacterium marinum</name>
    <dbReference type="NCBI Taxonomy" id="2419782"/>
    <lineage>
        <taxon>Bacteria</taxon>
        <taxon>Pseudomonadati</taxon>
        <taxon>Bacteroidota</taxon>
        <taxon>Flavobacteriia</taxon>
        <taxon>Flavobacteriales</taxon>
        <taxon>Flavobacteriaceae</taxon>
        <taxon>Ulvibacterium</taxon>
    </lineage>
</organism>
<dbReference type="PANTHER" id="PTHR43479:SF11">
    <property type="entry name" value="ACREF_ENVCD OPERON REPRESSOR-RELATED"/>
    <property type="match status" value="1"/>
</dbReference>
<dbReference type="Pfam" id="PF13972">
    <property type="entry name" value="TetR"/>
    <property type="match status" value="1"/>
</dbReference>
<keyword evidence="1 2" id="KW-0238">DNA-binding</keyword>
<evidence type="ECO:0000313" key="5">
    <source>
        <dbReference type="Proteomes" id="UP000276603"/>
    </source>
</evidence>
<dbReference type="SUPFAM" id="SSF46689">
    <property type="entry name" value="Homeodomain-like"/>
    <property type="match status" value="1"/>
</dbReference>
<reference evidence="4 5" key="1">
    <citation type="submission" date="2018-10" db="EMBL/GenBank/DDBJ databases">
        <title>Ulvibacterium marinum gen. nov., sp. nov., a novel marine bacterium of the family Flavobacteriaceae, isolated from a culture of the green alga Ulva prolifera.</title>
        <authorList>
            <person name="Zhang Z."/>
        </authorList>
    </citation>
    <scope>NUCLEOTIDE SEQUENCE [LARGE SCALE GENOMIC DNA]</scope>
    <source>
        <strain evidence="4 5">CCMM003</strain>
    </source>
</reference>
<keyword evidence="5" id="KW-1185">Reference proteome</keyword>
<dbReference type="EMBL" id="RBCJ01000003">
    <property type="protein sequence ID" value="RKN79847.1"/>
    <property type="molecule type" value="Genomic_DNA"/>
</dbReference>
<dbReference type="PRINTS" id="PR00455">
    <property type="entry name" value="HTHTETR"/>
</dbReference>
<evidence type="ECO:0000256" key="2">
    <source>
        <dbReference type="PROSITE-ProRule" id="PRU00335"/>
    </source>
</evidence>
<gene>
    <name evidence="4" type="ORF">D7Z94_16370</name>
</gene>
<dbReference type="InterPro" id="IPR001647">
    <property type="entry name" value="HTH_TetR"/>
</dbReference>
<name>A0A3B0C814_9FLAO</name>
<proteinExistence type="predicted"/>
<evidence type="ECO:0000259" key="3">
    <source>
        <dbReference type="PROSITE" id="PS50977"/>
    </source>
</evidence>
<feature type="domain" description="HTH tetR-type" evidence="3">
    <location>
        <begin position="4"/>
        <end position="64"/>
    </location>
</feature>
<dbReference type="AlphaFoldDB" id="A0A3B0C814"/>
<accession>A0A3B0C814</accession>
<dbReference type="InterPro" id="IPR050624">
    <property type="entry name" value="HTH-type_Tx_Regulator"/>
</dbReference>
<dbReference type="Gene3D" id="1.10.357.10">
    <property type="entry name" value="Tetracycline Repressor, domain 2"/>
    <property type="match status" value="1"/>
</dbReference>
<dbReference type="RefSeq" id="WP_120712655.1">
    <property type="nucleotide sequence ID" value="NZ_RBCJ01000003.1"/>
</dbReference>
<dbReference type="InterPro" id="IPR025722">
    <property type="entry name" value="TetR"/>
</dbReference>
<dbReference type="OrthoDB" id="9785164at2"/>
<protein>
    <submittedName>
        <fullName evidence="4">TetR/AcrR family transcriptional regulator</fullName>
    </submittedName>
</protein>
<comment type="caution">
    <text evidence="4">The sequence shown here is derived from an EMBL/GenBank/DDBJ whole genome shotgun (WGS) entry which is preliminary data.</text>
</comment>
<dbReference type="PROSITE" id="PS50977">
    <property type="entry name" value="HTH_TETR_2"/>
    <property type="match status" value="1"/>
</dbReference>
<feature type="DNA-binding region" description="H-T-H motif" evidence="2">
    <location>
        <begin position="27"/>
        <end position="46"/>
    </location>
</feature>
<dbReference type="Proteomes" id="UP000276603">
    <property type="component" value="Unassembled WGS sequence"/>
</dbReference>
<dbReference type="Pfam" id="PF00440">
    <property type="entry name" value="TetR_N"/>
    <property type="match status" value="1"/>
</dbReference>
<dbReference type="InterPro" id="IPR009057">
    <property type="entry name" value="Homeodomain-like_sf"/>
</dbReference>
<evidence type="ECO:0000313" key="4">
    <source>
        <dbReference type="EMBL" id="RKN79847.1"/>
    </source>
</evidence>
<sequence>MNQTSTKEKIIAMSLDLFNRSGVENITTRHIAKELGISQGNLHYHYPNKDKLLETLFSDMLTALKSAERIIEDKPLDPQQMLLSMTDNFKIMYSYRLFFQQNDVIWRRLPEIKEVMTLLFQTKQSEILALIELYKKEGKFREEISARQVEFLAEQFIFNIQSWLNVKDYNPDKVSFAYYAKLLFRLWLPYLHPTEMKTWEKLLD</sequence>